<sequence>MGAGRKTETYTLPSNQDLVPYAVSARNLMKNHLGAVIFGCTHSTMNECLSKQLFGLPAPHLIYVKKVTPGLPLFLFNYSDRKLYGIFEATGHGQMNIDPYGWTADGSGRTQFPAQVRMRVRQQCRPLLESQFKPIIADNYFNPQHFMFELDHVQTRNLLSLLAPLTISPGKPTPQNPMLRETDSQALPSSSTIQKAESCKPLTSEAENPTPLPNWETDFPALPTQNTIQKTELLKPPTSGAENLNSVPTVNWETEFPALPSRNTLQKKAVLCKPATSVPQNRVELETDIPTLPSSSTVVEPEWPYQLTSQAEHLNSSHLKGGSTCSTPQNTLKWEADFPDFPSINIIQEPEWLEALISEAEYLNSSNLKLDSVPLAGDAVDSKAESPFSQFDQKSGESSCYFSAQSPGSMFYPGIITKLLLEVQELKASSTAQTEKMRYLEDKLVEALFEIQQLKDLLIDGV</sequence>
<feature type="domain" description="DCD" evidence="2">
    <location>
        <begin position="31"/>
        <end position="164"/>
    </location>
</feature>
<keyword evidence="4" id="KW-1185">Reference proteome</keyword>
<dbReference type="Gramene" id="PRQ42798">
    <property type="protein sequence ID" value="PRQ42798"/>
    <property type="gene ID" value="RchiOBHm_Chr3g0461571"/>
</dbReference>
<feature type="region of interest" description="Disordered" evidence="1">
    <location>
        <begin position="169"/>
        <end position="214"/>
    </location>
</feature>
<dbReference type="InterPro" id="IPR013989">
    <property type="entry name" value="Dev_and_cell_death_domain"/>
</dbReference>
<comment type="caution">
    <text evidence="3">The sequence shown here is derived from an EMBL/GenBank/DDBJ whole genome shotgun (WGS) entry which is preliminary data.</text>
</comment>
<dbReference type="PANTHER" id="PTHR46034:SF7">
    <property type="entry name" value="INFLUENZA VIRUS NS1A-BINDING PROTEIN"/>
    <property type="match status" value="1"/>
</dbReference>
<accession>A0A2P6R8M7</accession>
<dbReference type="EMBL" id="PDCK01000041">
    <property type="protein sequence ID" value="PRQ42798.1"/>
    <property type="molecule type" value="Genomic_DNA"/>
</dbReference>
<name>A0A2P6R8M7_ROSCH</name>
<reference evidence="3 4" key="1">
    <citation type="journal article" date="2018" name="Nat. Genet.">
        <title>The Rosa genome provides new insights in the design of modern roses.</title>
        <authorList>
            <person name="Bendahmane M."/>
        </authorList>
    </citation>
    <scope>NUCLEOTIDE SEQUENCE [LARGE SCALE GENOMIC DNA]</scope>
    <source>
        <strain evidence="4">cv. Old Blush</strain>
    </source>
</reference>
<proteinExistence type="predicted"/>
<dbReference type="SMART" id="SM00767">
    <property type="entry name" value="DCD"/>
    <property type="match status" value="1"/>
</dbReference>
<dbReference type="Pfam" id="PF10539">
    <property type="entry name" value="Dev_Cell_Death"/>
    <property type="match status" value="1"/>
</dbReference>
<protein>
    <submittedName>
        <fullName evidence="3">Putative development/cell death domain-containing protein</fullName>
    </submittedName>
</protein>
<organism evidence="3 4">
    <name type="scientific">Rosa chinensis</name>
    <name type="common">China rose</name>
    <dbReference type="NCBI Taxonomy" id="74649"/>
    <lineage>
        <taxon>Eukaryota</taxon>
        <taxon>Viridiplantae</taxon>
        <taxon>Streptophyta</taxon>
        <taxon>Embryophyta</taxon>
        <taxon>Tracheophyta</taxon>
        <taxon>Spermatophyta</taxon>
        <taxon>Magnoliopsida</taxon>
        <taxon>eudicotyledons</taxon>
        <taxon>Gunneridae</taxon>
        <taxon>Pentapetalae</taxon>
        <taxon>rosids</taxon>
        <taxon>fabids</taxon>
        <taxon>Rosales</taxon>
        <taxon>Rosaceae</taxon>
        <taxon>Rosoideae</taxon>
        <taxon>Rosoideae incertae sedis</taxon>
        <taxon>Rosa</taxon>
    </lineage>
</organism>
<dbReference type="PANTHER" id="PTHR46034">
    <property type="match status" value="1"/>
</dbReference>
<dbReference type="GO" id="GO:0034976">
    <property type="term" value="P:response to endoplasmic reticulum stress"/>
    <property type="evidence" value="ECO:0007669"/>
    <property type="project" value="InterPro"/>
</dbReference>
<evidence type="ECO:0000256" key="1">
    <source>
        <dbReference type="SAM" id="MobiDB-lite"/>
    </source>
</evidence>
<dbReference type="OMA" id="THSTMNE"/>
<dbReference type="InterPro" id="IPR044832">
    <property type="entry name" value="NRP-like"/>
</dbReference>
<evidence type="ECO:0000313" key="4">
    <source>
        <dbReference type="Proteomes" id="UP000238479"/>
    </source>
</evidence>
<dbReference type="AlphaFoldDB" id="A0A2P6R8M7"/>
<dbReference type="PROSITE" id="PS51222">
    <property type="entry name" value="DCD"/>
    <property type="match status" value="1"/>
</dbReference>
<evidence type="ECO:0000313" key="3">
    <source>
        <dbReference type="EMBL" id="PRQ42798.1"/>
    </source>
</evidence>
<gene>
    <name evidence="3" type="ORF">RchiOBHm_Chr3g0461571</name>
</gene>
<evidence type="ECO:0000259" key="2">
    <source>
        <dbReference type="PROSITE" id="PS51222"/>
    </source>
</evidence>
<dbReference type="STRING" id="74649.A0A2P6R8M7"/>
<dbReference type="Proteomes" id="UP000238479">
    <property type="component" value="Chromosome 3"/>
</dbReference>
<feature type="compositionally biased region" description="Polar residues" evidence="1">
    <location>
        <begin position="184"/>
        <end position="195"/>
    </location>
</feature>
<dbReference type="OrthoDB" id="45365at2759"/>